<feature type="domain" description="LD-carboxypeptidase C-terminal" evidence="8">
    <location>
        <begin position="180"/>
        <end position="296"/>
    </location>
</feature>
<keyword evidence="5" id="KW-0720">Serine protease</keyword>
<evidence type="ECO:0000256" key="2">
    <source>
        <dbReference type="ARBA" id="ARBA00022645"/>
    </source>
</evidence>
<feature type="active site" description="Nucleophile" evidence="6">
    <location>
        <position position="109"/>
    </location>
</feature>
<protein>
    <submittedName>
        <fullName evidence="9">LD-carboxypeptidase</fullName>
    </submittedName>
</protein>
<accession>A0A9Q7ADR4</accession>
<keyword evidence="4" id="KW-0378">Hydrolase</keyword>
<dbReference type="Proteomes" id="UP000671879">
    <property type="component" value="Chromosome"/>
</dbReference>
<dbReference type="InterPro" id="IPR040921">
    <property type="entry name" value="Peptidase_S66C"/>
</dbReference>
<dbReference type="RefSeq" id="WP_274373724.1">
    <property type="nucleotide sequence ID" value="NZ_CP072943.1"/>
</dbReference>
<dbReference type="Pfam" id="PF17676">
    <property type="entry name" value="Peptidase_S66C"/>
    <property type="match status" value="1"/>
</dbReference>
<dbReference type="CDD" id="cd07025">
    <property type="entry name" value="Peptidase_S66"/>
    <property type="match status" value="1"/>
</dbReference>
<dbReference type="InterPro" id="IPR027461">
    <property type="entry name" value="Carboxypeptidase_A_C_sf"/>
</dbReference>
<evidence type="ECO:0000259" key="7">
    <source>
        <dbReference type="Pfam" id="PF02016"/>
    </source>
</evidence>
<dbReference type="InterPro" id="IPR040449">
    <property type="entry name" value="Peptidase_S66_N"/>
</dbReference>
<organism evidence="9 10">
    <name type="scientific">Aminithiophilus ramosus</name>
    <dbReference type="NCBI Taxonomy" id="3029084"/>
    <lineage>
        <taxon>Bacteria</taxon>
        <taxon>Thermotogati</taxon>
        <taxon>Synergistota</taxon>
        <taxon>Synergistia</taxon>
        <taxon>Synergistales</taxon>
        <taxon>Aminithiophilaceae</taxon>
        <taxon>Aminithiophilus</taxon>
    </lineage>
</organism>
<evidence type="ECO:0000313" key="10">
    <source>
        <dbReference type="Proteomes" id="UP000671879"/>
    </source>
</evidence>
<feature type="active site" description="Charge relay system" evidence="6">
    <location>
        <position position="281"/>
    </location>
</feature>
<keyword evidence="10" id="KW-1185">Reference proteome</keyword>
<comment type="similarity">
    <text evidence="1">Belongs to the peptidase S66 family.</text>
</comment>
<dbReference type="GO" id="GO:0008236">
    <property type="term" value="F:serine-type peptidase activity"/>
    <property type="evidence" value="ECO:0007669"/>
    <property type="project" value="UniProtKB-KW"/>
</dbReference>
<dbReference type="EMBL" id="CP072943">
    <property type="protein sequence ID" value="QTX32489.1"/>
    <property type="molecule type" value="Genomic_DNA"/>
</dbReference>
<keyword evidence="3" id="KW-0645">Protease</keyword>
<dbReference type="AlphaFoldDB" id="A0A9Q7ADR4"/>
<feature type="active site" description="Charge relay system" evidence="6">
    <location>
        <position position="211"/>
    </location>
</feature>
<evidence type="ECO:0000256" key="3">
    <source>
        <dbReference type="ARBA" id="ARBA00022670"/>
    </source>
</evidence>
<keyword evidence="2" id="KW-0121">Carboxypeptidase</keyword>
<dbReference type="Gene3D" id="3.50.30.60">
    <property type="entry name" value="LD-carboxypeptidase A C-terminal domain-like"/>
    <property type="match status" value="1"/>
</dbReference>
<dbReference type="Pfam" id="PF02016">
    <property type="entry name" value="Peptidase_S66"/>
    <property type="match status" value="1"/>
</dbReference>
<evidence type="ECO:0000256" key="6">
    <source>
        <dbReference type="PIRSR" id="PIRSR028757-1"/>
    </source>
</evidence>
<dbReference type="Gene3D" id="3.40.50.10740">
    <property type="entry name" value="Class I glutamine amidotransferase-like"/>
    <property type="match status" value="1"/>
</dbReference>
<dbReference type="InterPro" id="IPR029062">
    <property type="entry name" value="Class_I_gatase-like"/>
</dbReference>
<sequence>MEKVRALPEGGTIGLVAPSSPAPKEKLEQAEALLEARGYRVKRGESCNRAWGYLAGPDDLRADDLHRFFADPEVDALFCVRGGDGATRLPGLLKADVFRANPKILLGYSDITVLHLFLHREAGFCTFHGPMATTEFVKETWSGYVEDALFRALTSTEPLGEIVPYEGAPAYETLVGGTAEGELAGGCLSLVTALMGTPWEIDLAGKIFVFEDVYEEPYKIDRMLCQLRMAGKLDAVAGIVVGQIVDGEPKDATKSLSLREVLESLLVPLGKPVLLNGPFGHDVKKTTLPLGARARLDAGAKSFWVDSGVR</sequence>
<dbReference type="GO" id="GO:0006508">
    <property type="term" value="P:proteolysis"/>
    <property type="evidence" value="ECO:0007669"/>
    <property type="project" value="UniProtKB-KW"/>
</dbReference>
<reference evidence="10" key="1">
    <citation type="submission" date="2021-04" db="EMBL/GenBank/DDBJ databases">
        <title>A novel Synergistetes isolate from a pyrite-forming mixed culture.</title>
        <authorList>
            <person name="Bunk B."/>
            <person name="Sproer C."/>
            <person name="Spring S."/>
            <person name="Pester M."/>
        </authorList>
    </citation>
    <scope>NUCLEOTIDE SEQUENCE [LARGE SCALE GENOMIC DNA]</scope>
    <source>
        <strain evidence="10">J.5.4.2-T.3.5.2</strain>
    </source>
</reference>
<feature type="domain" description="LD-carboxypeptidase N-terminal" evidence="7">
    <location>
        <begin position="13"/>
        <end position="129"/>
    </location>
</feature>
<evidence type="ECO:0000256" key="5">
    <source>
        <dbReference type="ARBA" id="ARBA00022825"/>
    </source>
</evidence>
<dbReference type="InterPro" id="IPR027478">
    <property type="entry name" value="LdcA_N"/>
</dbReference>
<gene>
    <name evidence="9" type="ORF">KAR29_00620</name>
</gene>
<evidence type="ECO:0000259" key="8">
    <source>
        <dbReference type="Pfam" id="PF17676"/>
    </source>
</evidence>
<evidence type="ECO:0000256" key="4">
    <source>
        <dbReference type="ARBA" id="ARBA00022801"/>
    </source>
</evidence>
<evidence type="ECO:0000313" key="9">
    <source>
        <dbReference type="EMBL" id="QTX32489.1"/>
    </source>
</evidence>
<dbReference type="InterPro" id="IPR003507">
    <property type="entry name" value="S66_fam"/>
</dbReference>
<dbReference type="GO" id="GO:0004180">
    <property type="term" value="F:carboxypeptidase activity"/>
    <property type="evidence" value="ECO:0007669"/>
    <property type="project" value="UniProtKB-KW"/>
</dbReference>
<dbReference type="SUPFAM" id="SSF52317">
    <property type="entry name" value="Class I glutamine amidotransferase-like"/>
    <property type="match status" value="1"/>
</dbReference>
<dbReference type="SUPFAM" id="SSF141986">
    <property type="entry name" value="LD-carboxypeptidase A C-terminal domain-like"/>
    <property type="match status" value="1"/>
</dbReference>
<dbReference type="KEGG" id="aram:KAR29_00620"/>
<name>A0A9Q7ADR4_9BACT</name>
<proteinExistence type="inferred from homology"/>
<evidence type="ECO:0000256" key="1">
    <source>
        <dbReference type="ARBA" id="ARBA00010233"/>
    </source>
</evidence>
<dbReference type="PANTHER" id="PTHR30237">
    <property type="entry name" value="MURAMOYLTETRAPEPTIDE CARBOXYPEPTIDASE"/>
    <property type="match status" value="1"/>
</dbReference>
<dbReference type="PIRSF" id="PIRSF028757">
    <property type="entry name" value="LD-carboxypeptidase"/>
    <property type="match status" value="1"/>
</dbReference>
<dbReference type="PANTHER" id="PTHR30237:SF2">
    <property type="entry name" value="MUREIN TETRAPEPTIDE CARBOXYPEPTIDASE"/>
    <property type="match status" value="1"/>
</dbReference>